<feature type="domain" description="DUF641" evidence="1">
    <location>
        <begin position="73"/>
        <end position="137"/>
    </location>
</feature>
<feature type="domain" description="GIL1/IRKI C-terminal" evidence="2">
    <location>
        <begin position="259"/>
        <end position="303"/>
    </location>
</feature>
<dbReference type="PANTHER" id="PTHR31161">
    <property type="entry name" value="PROTEIN GRAVITROPIC IN THE LIGHT 1"/>
    <property type="match status" value="1"/>
</dbReference>
<dbReference type="GO" id="GO:0009639">
    <property type="term" value="P:response to red or far red light"/>
    <property type="evidence" value="ECO:0007669"/>
    <property type="project" value="InterPro"/>
</dbReference>
<dbReference type="Pfam" id="PF24994">
    <property type="entry name" value="GIL1_IRKI_C"/>
    <property type="match status" value="1"/>
</dbReference>
<evidence type="ECO:0000259" key="1">
    <source>
        <dbReference type="Pfam" id="PF04859"/>
    </source>
</evidence>
<protein>
    <recommendedName>
        <fullName evidence="5">DUF641 domain-containing protein</fullName>
    </recommendedName>
</protein>
<keyword evidence="4" id="KW-1185">Reference proteome</keyword>
<comment type="caution">
    <text evidence="3">The sequence shown here is derived from an EMBL/GenBank/DDBJ whole genome shotgun (WGS) entry which is preliminary data.</text>
</comment>
<dbReference type="EMBL" id="CACSLK010027837">
    <property type="protein sequence ID" value="CAA0832908.1"/>
    <property type="molecule type" value="Genomic_DNA"/>
</dbReference>
<dbReference type="InterPro" id="IPR006943">
    <property type="entry name" value="DUF641_pln"/>
</dbReference>
<reference evidence="3" key="1">
    <citation type="submission" date="2019-12" db="EMBL/GenBank/DDBJ databases">
        <authorList>
            <person name="Scholes J."/>
        </authorList>
    </citation>
    <scope>NUCLEOTIDE SEQUENCE</scope>
</reference>
<dbReference type="OrthoDB" id="10454820at2759"/>
<accession>A0A9N7NLX6</accession>
<evidence type="ECO:0000259" key="2">
    <source>
        <dbReference type="Pfam" id="PF24994"/>
    </source>
</evidence>
<gene>
    <name evidence="3" type="ORF">SHERM_28182</name>
</gene>
<evidence type="ECO:0000313" key="3">
    <source>
        <dbReference type="EMBL" id="CAA0832908.1"/>
    </source>
</evidence>
<name>A0A9N7NLX6_STRHE</name>
<dbReference type="GO" id="GO:0009959">
    <property type="term" value="P:negative gravitropism"/>
    <property type="evidence" value="ECO:0007669"/>
    <property type="project" value="InterPro"/>
</dbReference>
<evidence type="ECO:0008006" key="5">
    <source>
        <dbReference type="Google" id="ProtNLM"/>
    </source>
</evidence>
<dbReference type="Proteomes" id="UP001153555">
    <property type="component" value="Unassembled WGS sequence"/>
</dbReference>
<dbReference type="Pfam" id="PF04859">
    <property type="entry name" value="DUF641"/>
    <property type="match status" value="1"/>
</dbReference>
<proteinExistence type="predicted"/>
<dbReference type="AlphaFoldDB" id="A0A9N7NLX6"/>
<sequence length="307" mass="34422">MESARPTPAAPNRSKLSQTLKRAILSKKPTKNSSASTGFCLPIIADGKKARCFFESHRKHLERETAEAVEESRARAFVARLFAAVSSIKAAYAELQTAQLPYDAAAVKTADQAVVDELKLLSELKRRFLKDQIGSSPPHIFTGFDSPSFSNEGDNRFPAGETRPRRAFFEDFRRLRSVGAAEYLDRNPDSAFGEYLRCKYLKLVHPKMEFSFWGNLSRRKTVGSGGFPAGEFFAAFAEVCRRVWLLHRLAFSFEEEVRVFRVGKGSRFSDVYMDGVTDGGGRVAFTVVPGFEFGRTVVQSQVYLFPR</sequence>
<organism evidence="3 4">
    <name type="scientific">Striga hermonthica</name>
    <name type="common">Purple witchweed</name>
    <name type="synonym">Buchnera hermonthica</name>
    <dbReference type="NCBI Taxonomy" id="68872"/>
    <lineage>
        <taxon>Eukaryota</taxon>
        <taxon>Viridiplantae</taxon>
        <taxon>Streptophyta</taxon>
        <taxon>Embryophyta</taxon>
        <taxon>Tracheophyta</taxon>
        <taxon>Spermatophyta</taxon>
        <taxon>Magnoliopsida</taxon>
        <taxon>eudicotyledons</taxon>
        <taxon>Gunneridae</taxon>
        <taxon>Pentapetalae</taxon>
        <taxon>asterids</taxon>
        <taxon>lamiids</taxon>
        <taxon>Lamiales</taxon>
        <taxon>Orobanchaceae</taxon>
        <taxon>Buchnereae</taxon>
        <taxon>Striga</taxon>
    </lineage>
</organism>
<evidence type="ECO:0000313" key="4">
    <source>
        <dbReference type="Proteomes" id="UP001153555"/>
    </source>
</evidence>
<dbReference type="InterPro" id="IPR056813">
    <property type="entry name" value="GIL1_IRKI_C"/>
</dbReference>
<dbReference type="InterPro" id="IPR040225">
    <property type="entry name" value="GIL1-like"/>
</dbReference>